<dbReference type="InterPro" id="IPR011767">
    <property type="entry name" value="GLR_AS"/>
</dbReference>
<dbReference type="Gene3D" id="3.40.30.10">
    <property type="entry name" value="Glutaredoxin"/>
    <property type="match status" value="1"/>
</dbReference>
<proteinExistence type="predicted"/>
<dbReference type="PROSITE" id="PS51354">
    <property type="entry name" value="GLUTAREDOXIN_2"/>
    <property type="match status" value="1"/>
</dbReference>
<sequence>MLIKALRIGLGQIIIFIDFITRPRKLKRSAEAQAQVEREAAGLALYQFHACPFCVKTRRNLHRLNVPVALRDAKNDATHRQELLEQGGKIQVPCLRIEEQGGSRWLYESKAISAYLNERFAAQ</sequence>
<dbReference type="EMBL" id="CP053697">
    <property type="protein sequence ID" value="QKE63380.1"/>
    <property type="molecule type" value="Genomic_DNA"/>
</dbReference>
<name>A0A6M8FGY9_9GAMM</name>
<dbReference type="RefSeq" id="WP_173206840.1">
    <property type="nucleotide sequence ID" value="NZ_CP053697.2"/>
</dbReference>
<accession>A0A6M8FGY9</accession>
<dbReference type="InterPro" id="IPR036249">
    <property type="entry name" value="Thioredoxin-like_sf"/>
</dbReference>
<dbReference type="GO" id="GO:0016740">
    <property type="term" value="F:transferase activity"/>
    <property type="evidence" value="ECO:0007669"/>
    <property type="project" value="UniProtKB-KW"/>
</dbReference>
<dbReference type="PROSITE" id="PS00195">
    <property type="entry name" value="GLUTAREDOXIN_1"/>
    <property type="match status" value="1"/>
</dbReference>
<evidence type="ECO:0000259" key="1">
    <source>
        <dbReference type="Pfam" id="PF13417"/>
    </source>
</evidence>
<evidence type="ECO:0000313" key="3">
    <source>
        <dbReference type="Proteomes" id="UP000501379"/>
    </source>
</evidence>
<dbReference type="Proteomes" id="UP000501379">
    <property type="component" value="Chromosome"/>
</dbReference>
<gene>
    <name evidence="2" type="ORF">HNE05_08395</name>
</gene>
<keyword evidence="3" id="KW-1185">Reference proteome</keyword>
<evidence type="ECO:0000313" key="2">
    <source>
        <dbReference type="EMBL" id="QKE63380.1"/>
    </source>
</evidence>
<dbReference type="SUPFAM" id="SSF52833">
    <property type="entry name" value="Thioredoxin-like"/>
    <property type="match status" value="1"/>
</dbReference>
<reference evidence="2" key="1">
    <citation type="submission" date="2020-07" db="EMBL/GenBank/DDBJ databases">
        <title>Nitrate ammonifying Pseudomonas campi sp. nov. isolated from German agricultural grassland.</title>
        <authorList>
            <person name="Timsy T."/>
            <person name="Ulrich A."/>
            <person name="Spanner T."/>
            <person name="Foesel B."/>
            <person name="Kolb S."/>
            <person name="Horn M.A."/>
            <person name="Behrendt U."/>
        </authorList>
    </citation>
    <scope>NUCLEOTIDE SEQUENCE</scope>
    <source>
        <strain evidence="2">S1-A32-2</strain>
    </source>
</reference>
<dbReference type="AlphaFoldDB" id="A0A6M8FGY9"/>
<dbReference type="Pfam" id="PF13417">
    <property type="entry name" value="GST_N_3"/>
    <property type="match status" value="1"/>
</dbReference>
<dbReference type="InterPro" id="IPR004045">
    <property type="entry name" value="Glutathione_S-Trfase_N"/>
</dbReference>
<feature type="domain" description="GST N-terminal" evidence="1">
    <location>
        <begin position="45"/>
        <end position="121"/>
    </location>
</feature>
<protein>
    <submittedName>
        <fullName evidence="2">Glutathione S-transferase N-terminal domain-containing protein</fullName>
    </submittedName>
</protein>
<dbReference type="KEGG" id="pcam:HNE05_08395"/>
<organism evidence="2 3">
    <name type="scientific">Aquipseudomonas campi</name>
    <dbReference type="NCBI Taxonomy" id="2731681"/>
    <lineage>
        <taxon>Bacteria</taxon>
        <taxon>Pseudomonadati</taxon>
        <taxon>Pseudomonadota</taxon>
        <taxon>Gammaproteobacteria</taxon>
        <taxon>Pseudomonadales</taxon>
        <taxon>Pseudomonadaceae</taxon>
        <taxon>Aquipseudomonas</taxon>
    </lineage>
</organism>